<dbReference type="PANTHER" id="PTHR11280:SF5">
    <property type="entry name" value="GLUCOSAMINE-6-PHOSPHATE ISOMERASE"/>
    <property type="match status" value="1"/>
</dbReference>
<dbReference type="PROSITE" id="PS01161">
    <property type="entry name" value="GLC_GALNAC_ISOMERASE"/>
    <property type="match status" value="1"/>
</dbReference>
<keyword evidence="3 4" id="KW-0119">Carbohydrate metabolism</keyword>
<feature type="active site" description="For ring-opening step" evidence="4">
    <location>
        <position position="136"/>
    </location>
</feature>
<feature type="active site" description="Proton acceptor; for enolization step" evidence="4">
    <location>
        <position position="67"/>
    </location>
</feature>
<comment type="catalytic activity">
    <reaction evidence="1 4">
        <text>alpha-D-glucosamine 6-phosphate + H2O = beta-D-fructose 6-phosphate + NH4(+)</text>
        <dbReference type="Rhea" id="RHEA:12172"/>
        <dbReference type="ChEBI" id="CHEBI:15377"/>
        <dbReference type="ChEBI" id="CHEBI:28938"/>
        <dbReference type="ChEBI" id="CHEBI:57634"/>
        <dbReference type="ChEBI" id="CHEBI:75989"/>
        <dbReference type="EC" id="3.5.99.6"/>
    </reaction>
</comment>
<reference evidence="7 9" key="2">
    <citation type="submission" date="2019-07" db="EMBL/GenBank/DDBJ databases">
        <authorList>
            <person name="Hibberd C M."/>
            <person name="Gehrig L. J."/>
            <person name="Chang H.-W."/>
            <person name="Venkatesh S."/>
        </authorList>
    </citation>
    <scope>NUCLEOTIDE SEQUENCE [LARGE SCALE GENOMIC DNA]</scope>
    <source>
        <strain evidence="7">Ruminococcus_torques_SSTS_Bg7063</strain>
    </source>
</reference>
<organism evidence="6 8">
    <name type="scientific">[Ruminococcus] torques</name>
    <dbReference type="NCBI Taxonomy" id="33039"/>
    <lineage>
        <taxon>Bacteria</taxon>
        <taxon>Bacillati</taxon>
        <taxon>Bacillota</taxon>
        <taxon>Clostridia</taxon>
        <taxon>Lachnospirales</taxon>
        <taxon>Lachnospiraceae</taxon>
        <taxon>Mediterraneibacter</taxon>
    </lineage>
</organism>
<evidence type="ECO:0000313" key="9">
    <source>
        <dbReference type="Proteomes" id="UP000363661"/>
    </source>
</evidence>
<dbReference type="InterPro" id="IPR018321">
    <property type="entry name" value="Glucosamine6P_isomerase_CS"/>
</dbReference>
<gene>
    <name evidence="6" type="primary">nagB_2</name>
    <name evidence="4 7" type="synonym">nagB</name>
    <name evidence="6" type="ORF">ERS852502_02725</name>
    <name evidence="7" type="ORF">RTSSTS7063_02178</name>
</gene>
<dbReference type="GO" id="GO:0004342">
    <property type="term" value="F:glucosamine-6-phosphate deaminase activity"/>
    <property type="evidence" value="ECO:0007669"/>
    <property type="project" value="UniProtKB-UniRule"/>
</dbReference>
<dbReference type="Pfam" id="PF01182">
    <property type="entry name" value="Glucosamine_iso"/>
    <property type="match status" value="1"/>
</dbReference>
<dbReference type="RefSeq" id="WP_020437018.1">
    <property type="nucleotide sequence ID" value="NZ_CABHNA010000071.1"/>
</dbReference>
<dbReference type="EMBL" id="CABHNA010000071">
    <property type="protein sequence ID" value="VUX16187.1"/>
    <property type="molecule type" value="Genomic_DNA"/>
</dbReference>
<dbReference type="GO" id="GO:0019262">
    <property type="term" value="P:N-acetylneuraminate catabolic process"/>
    <property type="evidence" value="ECO:0007669"/>
    <property type="project" value="UniProtKB-UniRule"/>
</dbReference>
<comment type="similarity">
    <text evidence="4">Belongs to the glucosamine/galactosamine-6-phosphate isomerase family. NagB subfamily.</text>
</comment>
<comment type="caution">
    <text evidence="4">Lacks conserved residue(s) required for the propagation of feature annotation.</text>
</comment>
<protein>
    <recommendedName>
        <fullName evidence="4">Glucosamine-6-phosphate deaminase</fullName>
        <ecNumber evidence="4">3.5.99.6</ecNumber>
    </recommendedName>
    <alternativeName>
        <fullName evidence="4">GlcN6P deaminase</fullName>
        <shortName evidence="4">GNPDA</shortName>
    </alternativeName>
    <alternativeName>
        <fullName evidence="4">Glucosamine-6-phosphate isomerase</fullName>
    </alternativeName>
</protein>
<feature type="domain" description="Glucosamine/galactosamine-6-phosphate isomerase" evidence="5">
    <location>
        <begin position="11"/>
        <end position="224"/>
    </location>
</feature>
<dbReference type="OrthoDB" id="9791139at2"/>
<dbReference type="NCBIfam" id="TIGR00502">
    <property type="entry name" value="nagB"/>
    <property type="match status" value="1"/>
</dbReference>
<keyword evidence="2 4" id="KW-0378">Hydrolase</keyword>
<dbReference type="HAMAP" id="MF_01241">
    <property type="entry name" value="GlcN6P_deamin"/>
    <property type="match status" value="1"/>
</dbReference>
<dbReference type="GO" id="GO:0006046">
    <property type="term" value="P:N-acetylglucosamine catabolic process"/>
    <property type="evidence" value="ECO:0007669"/>
    <property type="project" value="UniProtKB-UniRule"/>
</dbReference>
<dbReference type="EMBL" id="CZBX01000017">
    <property type="protein sequence ID" value="CUQ92852.1"/>
    <property type="molecule type" value="Genomic_DNA"/>
</dbReference>
<dbReference type="GO" id="GO:0042802">
    <property type="term" value="F:identical protein binding"/>
    <property type="evidence" value="ECO:0007669"/>
    <property type="project" value="TreeGrafter"/>
</dbReference>
<sequence>MEVIVKKNYEEMSKAAATLFAAEIMENPKTILGMATGSTPVGLYKELVKMYEAGDLDFSQVTTFNLDEYIGLAPEHDQSYHYFMNDNLFNHVNINKENVHVPDGVGFEAGEAGKAYEELMAKTGQVEIQLLGLGCNGHIGFNEPADEFTKVTGEIDLTDSTIEANKRFFEKKEDVPRKAVSMGIGTIMRAKKIVLLVNGENKAEILKEVVNGPVTPKVPGSILQFHPHVTVICDEEAAKYL</sequence>
<dbReference type="GO" id="GO:0005975">
    <property type="term" value="P:carbohydrate metabolic process"/>
    <property type="evidence" value="ECO:0007669"/>
    <property type="project" value="InterPro"/>
</dbReference>
<reference evidence="6 8" key="1">
    <citation type="submission" date="2015-09" db="EMBL/GenBank/DDBJ databases">
        <authorList>
            <consortium name="Pathogen Informatics"/>
        </authorList>
    </citation>
    <scope>NUCLEOTIDE SEQUENCE [LARGE SCALE GENOMIC DNA]</scope>
    <source>
        <strain evidence="6 8">2789STDY5834889</strain>
    </source>
</reference>
<dbReference type="PANTHER" id="PTHR11280">
    <property type="entry name" value="GLUCOSAMINE-6-PHOSPHATE ISOMERASE"/>
    <property type="match status" value="1"/>
</dbReference>
<dbReference type="EC" id="3.5.99.6" evidence="4"/>
<keyword evidence="9" id="KW-1185">Reference proteome</keyword>
<accession>A0A175A3G7</accession>
<evidence type="ECO:0000313" key="8">
    <source>
        <dbReference type="Proteomes" id="UP000078383"/>
    </source>
</evidence>
<dbReference type="CDD" id="cd01399">
    <property type="entry name" value="GlcN6P_deaminase"/>
    <property type="match status" value="1"/>
</dbReference>
<dbReference type="UniPathway" id="UPA00629">
    <property type="reaction ID" value="UER00684"/>
</dbReference>
<dbReference type="InterPro" id="IPR004547">
    <property type="entry name" value="Glucosamine6P_isomerase"/>
</dbReference>
<evidence type="ECO:0000256" key="1">
    <source>
        <dbReference type="ARBA" id="ARBA00000644"/>
    </source>
</evidence>
<name>A0A175A3G7_9FIRM</name>
<dbReference type="GO" id="GO:0006043">
    <property type="term" value="P:glucosamine catabolic process"/>
    <property type="evidence" value="ECO:0007669"/>
    <property type="project" value="TreeGrafter"/>
</dbReference>
<proteinExistence type="inferred from homology"/>
<dbReference type="Proteomes" id="UP000078383">
    <property type="component" value="Unassembled WGS sequence"/>
</dbReference>
<evidence type="ECO:0000313" key="7">
    <source>
        <dbReference type="EMBL" id="VUX16187.1"/>
    </source>
</evidence>
<dbReference type="Proteomes" id="UP000363661">
    <property type="component" value="Unassembled WGS sequence"/>
</dbReference>
<dbReference type="GeneID" id="303258008"/>
<dbReference type="Gene3D" id="3.40.50.1360">
    <property type="match status" value="1"/>
</dbReference>
<evidence type="ECO:0000256" key="2">
    <source>
        <dbReference type="ARBA" id="ARBA00022801"/>
    </source>
</evidence>
<evidence type="ECO:0000313" key="6">
    <source>
        <dbReference type="EMBL" id="CUQ92852.1"/>
    </source>
</evidence>
<comment type="function">
    <text evidence="4">Catalyzes the reversible isomerization-deamination of glucosamine 6-phosphate (GlcN6P) to form fructose 6-phosphate (Fru6P) and ammonium ion.</text>
</comment>
<dbReference type="InterPro" id="IPR037171">
    <property type="entry name" value="NagB/RpiA_transferase-like"/>
</dbReference>
<comment type="pathway">
    <text evidence="4">Amino-sugar metabolism; N-acetylneuraminate degradation; D-fructose 6-phosphate from N-acetylneuraminate: step 5/5.</text>
</comment>
<feature type="active site" description="Proton acceptor; for ring-opening step" evidence="4">
    <location>
        <position position="138"/>
    </location>
</feature>
<dbReference type="GO" id="GO:0005737">
    <property type="term" value="C:cytoplasm"/>
    <property type="evidence" value="ECO:0007669"/>
    <property type="project" value="TreeGrafter"/>
</dbReference>
<dbReference type="SUPFAM" id="SSF100950">
    <property type="entry name" value="NagB/RpiA/CoA transferase-like"/>
    <property type="match status" value="1"/>
</dbReference>
<dbReference type="AlphaFoldDB" id="A0A175A3G7"/>
<dbReference type="FunFam" id="3.40.50.1360:FF:000003">
    <property type="entry name" value="Glucosamine-6-phosphate deaminase"/>
    <property type="match status" value="1"/>
</dbReference>
<evidence type="ECO:0000256" key="3">
    <source>
        <dbReference type="ARBA" id="ARBA00023277"/>
    </source>
</evidence>
<dbReference type="InterPro" id="IPR006148">
    <property type="entry name" value="Glc/Gal-6P_isomerase"/>
</dbReference>
<feature type="active site" description="For ring-opening step" evidence="4">
    <location>
        <position position="143"/>
    </location>
</feature>
<evidence type="ECO:0000256" key="4">
    <source>
        <dbReference type="HAMAP-Rule" id="MF_01241"/>
    </source>
</evidence>
<evidence type="ECO:0000259" key="5">
    <source>
        <dbReference type="Pfam" id="PF01182"/>
    </source>
</evidence>